<evidence type="ECO:0000256" key="2">
    <source>
        <dbReference type="ARBA" id="ARBA00022475"/>
    </source>
</evidence>
<dbReference type="RefSeq" id="WP_138227297.1">
    <property type="nucleotide sequence ID" value="NZ_CP040396.1"/>
</dbReference>
<dbReference type="InterPro" id="IPR005598">
    <property type="entry name" value="ATP_synth_I"/>
</dbReference>
<comment type="subcellular location">
    <subcellularLocation>
        <location evidence="1">Cell membrane</location>
        <topology evidence="1">Multi-pass membrane protein</topology>
    </subcellularLocation>
</comment>
<dbReference type="GO" id="GO:0005886">
    <property type="term" value="C:plasma membrane"/>
    <property type="evidence" value="ECO:0007669"/>
    <property type="project" value="UniProtKB-SubCell"/>
</dbReference>
<protein>
    <submittedName>
        <fullName evidence="7">ATP synthase I</fullName>
    </submittedName>
</protein>
<gene>
    <name evidence="7" type="ORF">E6C60_3908</name>
</gene>
<dbReference type="KEGG" id="palo:E6C60_3908"/>
<evidence type="ECO:0000313" key="8">
    <source>
        <dbReference type="Proteomes" id="UP000300879"/>
    </source>
</evidence>
<sequence length="125" mass="13634">MNDLTSIVGAVTRISYLIMAALFLGWAVYPEFRPEFAGGILGMTAGLFNFRFLSLKVRQVAQMAVDNHDKRLSFGFITRLCIGVLIAAVAIKLEQVSLGAAVAGLFIPQMLTIPVSIVFSLRNNQ</sequence>
<keyword evidence="2" id="KW-1003">Cell membrane</keyword>
<feature type="transmembrane region" description="Helical" evidence="6">
    <location>
        <begin position="74"/>
        <end position="91"/>
    </location>
</feature>
<evidence type="ECO:0000256" key="1">
    <source>
        <dbReference type="ARBA" id="ARBA00004651"/>
    </source>
</evidence>
<evidence type="ECO:0000256" key="5">
    <source>
        <dbReference type="ARBA" id="ARBA00023136"/>
    </source>
</evidence>
<dbReference type="OrthoDB" id="2678639at2"/>
<feature type="transmembrane region" description="Helical" evidence="6">
    <location>
        <begin position="35"/>
        <end position="53"/>
    </location>
</feature>
<feature type="transmembrane region" description="Helical" evidence="6">
    <location>
        <begin position="7"/>
        <end position="29"/>
    </location>
</feature>
<dbReference type="AlphaFoldDB" id="A0A4P8XQ23"/>
<dbReference type="Pfam" id="PF03899">
    <property type="entry name" value="ATP-synt_I"/>
    <property type="match status" value="1"/>
</dbReference>
<dbReference type="EMBL" id="CP040396">
    <property type="protein sequence ID" value="QCT04613.1"/>
    <property type="molecule type" value="Genomic_DNA"/>
</dbReference>
<dbReference type="Proteomes" id="UP000300879">
    <property type="component" value="Chromosome"/>
</dbReference>
<keyword evidence="4 6" id="KW-1133">Transmembrane helix</keyword>
<evidence type="ECO:0000313" key="7">
    <source>
        <dbReference type="EMBL" id="QCT04613.1"/>
    </source>
</evidence>
<keyword evidence="8" id="KW-1185">Reference proteome</keyword>
<evidence type="ECO:0000256" key="6">
    <source>
        <dbReference type="SAM" id="Phobius"/>
    </source>
</evidence>
<accession>A0A4P8XQ23</accession>
<name>A0A4P8XQ23_9BACL</name>
<evidence type="ECO:0000256" key="4">
    <source>
        <dbReference type="ARBA" id="ARBA00022989"/>
    </source>
</evidence>
<proteinExistence type="predicted"/>
<keyword evidence="5 6" id="KW-0472">Membrane</keyword>
<organism evidence="7 8">
    <name type="scientific">Paenibacillus algicola</name>
    <dbReference type="NCBI Taxonomy" id="2565926"/>
    <lineage>
        <taxon>Bacteria</taxon>
        <taxon>Bacillati</taxon>
        <taxon>Bacillota</taxon>
        <taxon>Bacilli</taxon>
        <taxon>Bacillales</taxon>
        <taxon>Paenibacillaceae</taxon>
        <taxon>Paenibacillus</taxon>
    </lineage>
</organism>
<reference evidence="7 8" key="1">
    <citation type="submission" date="2019-05" db="EMBL/GenBank/DDBJ databases">
        <authorList>
            <person name="Chen C."/>
        </authorList>
    </citation>
    <scope>NUCLEOTIDE SEQUENCE [LARGE SCALE GENOMIC DNA]</scope>
    <source>
        <strain evidence="7 8">HB172198</strain>
    </source>
</reference>
<feature type="transmembrane region" description="Helical" evidence="6">
    <location>
        <begin position="97"/>
        <end position="121"/>
    </location>
</feature>
<keyword evidence="3 6" id="KW-0812">Transmembrane</keyword>
<evidence type="ECO:0000256" key="3">
    <source>
        <dbReference type="ARBA" id="ARBA00022692"/>
    </source>
</evidence>